<dbReference type="Proteomes" id="UP000264330">
    <property type="component" value="Unassembled WGS sequence"/>
</dbReference>
<dbReference type="InterPro" id="IPR028903">
    <property type="entry name" value="Tox-REase-7_dom"/>
</dbReference>
<protein>
    <recommendedName>
        <fullName evidence="1">Tox-REase-7 domain-containing protein</fullName>
    </recommendedName>
</protein>
<accession>A0A3D5J4X1</accession>
<name>A0A3D5J4X1_9FLAO</name>
<evidence type="ECO:0000259" key="1">
    <source>
        <dbReference type="Pfam" id="PF15649"/>
    </source>
</evidence>
<reference evidence="2 3" key="1">
    <citation type="journal article" date="2018" name="Nat. Biotechnol.">
        <title>A standardized bacterial taxonomy based on genome phylogeny substantially revises the tree of life.</title>
        <authorList>
            <person name="Parks D.H."/>
            <person name="Chuvochina M."/>
            <person name="Waite D.W."/>
            <person name="Rinke C."/>
            <person name="Skarshewski A."/>
            <person name="Chaumeil P.A."/>
            <person name="Hugenholtz P."/>
        </authorList>
    </citation>
    <scope>NUCLEOTIDE SEQUENCE [LARGE SCALE GENOMIC DNA]</scope>
    <source>
        <strain evidence="2">UBA9359</strain>
    </source>
</reference>
<dbReference type="AlphaFoldDB" id="A0A3D5J4X1"/>
<evidence type="ECO:0000313" key="3">
    <source>
        <dbReference type="Proteomes" id="UP000264330"/>
    </source>
</evidence>
<comment type="caution">
    <text evidence="2">The sequence shown here is derived from an EMBL/GenBank/DDBJ whole genome shotgun (WGS) entry which is preliminary data.</text>
</comment>
<proteinExistence type="predicted"/>
<dbReference type="EMBL" id="DPMF01000345">
    <property type="protein sequence ID" value="HCV82326.1"/>
    <property type="molecule type" value="Genomic_DNA"/>
</dbReference>
<organism evidence="2 3">
    <name type="scientific">Zunongwangia profunda</name>
    <dbReference type="NCBI Taxonomy" id="398743"/>
    <lineage>
        <taxon>Bacteria</taxon>
        <taxon>Pseudomonadati</taxon>
        <taxon>Bacteroidota</taxon>
        <taxon>Flavobacteriia</taxon>
        <taxon>Flavobacteriales</taxon>
        <taxon>Flavobacteriaceae</taxon>
        <taxon>Zunongwangia</taxon>
    </lineage>
</organism>
<sequence length="118" mass="13608">MAPVPSLKPYDKGQEGLKLNNIKQNTEHIESLNKTANYRIPDEMIVDEFDVVQQIGEVKHYALNRTVSYTKQLQDFITYANQHQIKFNLYVPNGVNISKPLQEAINSSSLLKIVRYTR</sequence>
<feature type="domain" description="Tox-REase-7" evidence="1">
    <location>
        <begin position="24"/>
        <end position="101"/>
    </location>
</feature>
<gene>
    <name evidence="2" type="ORF">DGQ38_14885</name>
</gene>
<dbReference type="Pfam" id="PF15649">
    <property type="entry name" value="Tox-REase-7"/>
    <property type="match status" value="1"/>
</dbReference>
<evidence type="ECO:0000313" key="2">
    <source>
        <dbReference type="EMBL" id="HCV82326.1"/>
    </source>
</evidence>